<dbReference type="GO" id="GO:0016887">
    <property type="term" value="F:ATP hydrolysis activity"/>
    <property type="evidence" value="ECO:0007669"/>
    <property type="project" value="InterPro"/>
</dbReference>
<dbReference type="RefSeq" id="WP_093199014.1">
    <property type="nucleotide sequence ID" value="NZ_FNGS01000002.1"/>
</dbReference>
<dbReference type="GO" id="GO:0005524">
    <property type="term" value="F:ATP binding"/>
    <property type="evidence" value="ECO:0007669"/>
    <property type="project" value="UniProtKB-KW"/>
</dbReference>
<dbReference type="PANTHER" id="PTHR43335:SF4">
    <property type="entry name" value="ABC TRANSPORTER, ATP-BINDING PROTEIN"/>
    <property type="match status" value="1"/>
</dbReference>
<keyword evidence="3" id="KW-0547">Nucleotide-binding</keyword>
<evidence type="ECO:0000313" key="7">
    <source>
        <dbReference type="Proteomes" id="UP000198901"/>
    </source>
</evidence>
<keyword evidence="2" id="KW-0813">Transport</keyword>
<dbReference type="PROSITE" id="PS50893">
    <property type="entry name" value="ABC_TRANSPORTER_2"/>
    <property type="match status" value="1"/>
</dbReference>
<evidence type="ECO:0000256" key="3">
    <source>
        <dbReference type="ARBA" id="ARBA00022741"/>
    </source>
</evidence>
<name>A0A1G9KZ84_9BACT</name>
<gene>
    <name evidence="6" type="ORF">SAMN04488090_1187</name>
</gene>
<organism evidence="6 7">
    <name type="scientific">Siphonobacter aquaeclarae</name>
    <dbReference type="NCBI Taxonomy" id="563176"/>
    <lineage>
        <taxon>Bacteria</taxon>
        <taxon>Pseudomonadati</taxon>
        <taxon>Bacteroidota</taxon>
        <taxon>Cytophagia</taxon>
        <taxon>Cytophagales</taxon>
        <taxon>Cytophagaceae</taxon>
        <taxon>Siphonobacter</taxon>
    </lineage>
</organism>
<dbReference type="OrthoDB" id="9808363at2"/>
<keyword evidence="4 6" id="KW-0067">ATP-binding</keyword>
<comment type="similarity">
    <text evidence="1">Belongs to the ABC transporter superfamily.</text>
</comment>
<dbReference type="EMBL" id="FNGS01000002">
    <property type="protein sequence ID" value="SDL55002.1"/>
    <property type="molecule type" value="Genomic_DNA"/>
</dbReference>
<dbReference type="Gene3D" id="3.40.50.300">
    <property type="entry name" value="P-loop containing nucleotide triphosphate hydrolases"/>
    <property type="match status" value="1"/>
</dbReference>
<dbReference type="STRING" id="563176.SAMN04488090_1187"/>
<dbReference type="Pfam" id="PF00005">
    <property type="entry name" value="ABC_tran"/>
    <property type="match status" value="1"/>
</dbReference>
<evidence type="ECO:0000256" key="1">
    <source>
        <dbReference type="ARBA" id="ARBA00005417"/>
    </source>
</evidence>
<accession>A0A1G9KZ84</accession>
<dbReference type="Proteomes" id="UP000198901">
    <property type="component" value="Unassembled WGS sequence"/>
</dbReference>
<dbReference type="InterPro" id="IPR027417">
    <property type="entry name" value="P-loop_NTPase"/>
</dbReference>
<dbReference type="AlphaFoldDB" id="A0A1G9KZ84"/>
<feature type="domain" description="ABC transporter" evidence="5">
    <location>
        <begin position="4"/>
        <end position="232"/>
    </location>
</feature>
<dbReference type="InterPro" id="IPR003593">
    <property type="entry name" value="AAA+_ATPase"/>
</dbReference>
<dbReference type="PROSITE" id="PS00211">
    <property type="entry name" value="ABC_TRANSPORTER_1"/>
    <property type="match status" value="1"/>
</dbReference>
<evidence type="ECO:0000313" key="6">
    <source>
        <dbReference type="EMBL" id="SDL55002.1"/>
    </source>
</evidence>
<dbReference type="PANTHER" id="PTHR43335">
    <property type="entry name" value="ABC TRANSPORTER, ATP-BINDING PROTEIN"/>
    <property type="match status" value="1"/>
</dbReference>
<evidence type="ECO:0000256" key="2">
    <source>
        <dbReference type="ARBA" id="ARBA00022448"/>
    </source>
</evidence>
<proteinExistence type="inferred from homology"/>
<dbReference type="InterPro" id="IPR003439">
    <property type="entry name" value="ABC_transporter-like_ATP-bd"/>
</dbReference>
<dbReference type="SMART" id="SM00382">
    <property type="entry name" value="AAA"/>
    <property type="match status" value="1"/>
</dbReference>
<protein>
    <submittedName>
        <fullName evidence="6">ABC-2 type transport system ATP-binding protein</fullName>
    </submittedName>
</protein>
<evidence type="ECO:0000256" key="4">
    <source>
        <dbReference type="ARBA" id="ARBA00022840"/>
    </source>
</evidence>
<dbReference type="InterPro" id="IPR017871">
    <property type="entry name" value="ABC_transporter-like_CS"/>
</dbReference>
<keyword evidence="7" id="KW-1185">Reference proteome</keyword>
<sequence>MPILQTRDLTFSFRKDQPVVRQLNLSVEPGTIYGFLGPNGAGKTTSIRLILGLLQPTDGSVELFGEDLSTNRTSIFQRTGALIEQPSLYLHLSGRQNLEIARRYTRTPASRIPEVLEMVGLTHAAGKNAKEYSLGMKQRLGLAMALLHRPELVILDEPTNGLDPTGIIEMRELVRQLSREWGTTIFVSSHLLSEVERMCTHVGIIHLGSLRFQGSLAELQEAQAGTRHLHFQTSDNQAAAGVLHAIYGLKYRDGEALTVPFQNREEVASINRRLVEAGLDVYELRVHHSDLEEMFLEMTR</sequence>
<dbReference type="SUPFAM" id="SSF52540">
    <property type="entry name" value="P-loop containing nucleoside triphosphate hydrolases"/>
    <property type="match status" value="1"/>
</dbReference>
<reference evidence="6 7" key="1">
    <citation type="submission" date="2016-10" db="EMBL/GenBank/DDBJ databases">
        <authorList>
            <person name="de Groot N.N."/>
        </authorList>
    </citation>
    <scope>NUCLEOTIDE SEQUENCE [LARGE SCALE GENOMIC DNA]</scope>
    <source>
        <strain evidence="6 7">DSM 21668</strain>
    </source>
</reference>
<evidence type="ECO:0000259" key="5">
    <source>
        <dbReference type="PROSITE" id="PS50893"/>
    </source>
</evidence>